<dbReference type="Pfam" id="PF18261">
    <property type="entry name" value="Rpn9_C"/>
    <property type="match status" value="1"/>
</dbReference>
<dbReference type="Proteomes" id="UP000799772">
    <property type="component" value="Unassembled WGS sequence"/>
</dbReference>
<dbReference type="PROSITE" id="PS50250">
    <property type="entry name" value="PCI"/>
    <property type="match status" value="1"/>
</dbReference>
<dbReference type="GO" id="GO:0005634">
    <property type="term" value="C:nucleus"/>
    <property type="evidence" value="ECO:0007669"/>
    <property type="project" value="TreeGrafter"/>
</dbReference>
<dbReference type="Pfam" id="PF01399">
    <property type="entry name" value="PCI"/>
    <property type="match status" value="1"/>
</dbReference>
<comment type="similarity">
    <text evidence="1">Belongs to the proteasome subunit S11 family.</text>
</comment>
<dbReference type="SMART" id="SM00088">
    <property type="entry name" value="PINT"/>
    <property type="match status" value="1"/>
</dbReference>
<accession>A0A9P4IE81</accession>
<dbReference type="OrthoDB" id="1093at2759"/>
<organism evidence="4 5">
    <name type="scientific">Rhizodiscina lignyota</name>
    <dbReference type="NCBI Taxonomy" id="1504668"/>
    <lineage>
        <taxon>Eukaryota</taxon>
        <taxon>Fungi</taxon>
        <taxon>Dikarya</taxon>
        <taxon>Ascomycota</taxon>
        <taxon>Pezizomycotina</taxon>
        <taxon>Dothideomycetes</taxon>
        <taxon>Pleosporomycetidae</taxon>
        <taxon>Aulographales</taxon>
        <taxon>Rhizodiscinaceae</taxon>
        <taxon>Rhizodiscina</taxon>
    </lineage>
</organism>
<dbReference type="EMBL" id="ML978129">
    <property type="protein sequence ID" value="KAF2096917.1"/>
    <property type="molecule type" value="Genomic_DNA"/>
</dbReference>
<dbReference type="InterPro" id="IPR036390">
    <property type="entry name" value="WH_DNA-bd_sf"/>
</dbReference>
<dbReference type="GO" id="GO:0005829">
    <property type="term" value="C:cytosol"/>
    <property type="evidence" value="ECO:0007669"/>
    <property type="project" value="TreeGrafter"/>
</dbReference>
<dbReference type="GO" id="GO:0006511">
    <property type="term" value="P:ubiquitin-dependent protein catabolic process"/>
    <property type="evidence" value="ECO:0007669"/>
    <property type="project" value="TreeGrafter"/>
</dbReference>
<dbReference type="SUPFAM" id="SSF46785">
    <property type="entry name" value="Winged helix' DNA-binding domain"/>
    <property type="match status" value="1"/>
</dbReference>
<evidence type="ECO:0000256" key="1">
    <source>
        <dbReference type="ARBA" id="ARBA00006207"/>
    </source>
</evidence>
<comment type="caution">
    <text evidence="4">The sequence shown here is derived from an EMBL/GenBank/DDBJ whole genome shotgun (WGS) entry which is preliminary data.</text>
</comment>
<keyword evidence="2" id="KW-0647">Proteasome</keyword>
<dbReference type="PANTHER" id="PTHR10539">
    <property type="entry name" value="26S PROTEASOME NON-ATPASE REGULATORY SUBUNIT 13"/>
    <property type="match status" value="1"/>
</dbReference>
<evidence type="ECO:0000256" key="2">
    <source>
        <dbReference type="ARBA" id="ARBA00022942"/>
    </source>
</evidence>
<evidence type="ECO:0000313" key="4">
    <source>
        <dbReference type="EMBL" id="KAF2096917.1"/>
    </source>
</evidence>
<dbReference type="PANTHER" id="PTHR10539:SF0">
    <property type="entry name" value="26S PROTEASOME NON-ATPASE REGULATORY SUBUNIT 13"/>
    <property type="match status" value="1"/>
</dbReference>
<evidence type="ECO:0000259" key="3">
    <source>
        <dbReference type="PROSITE" id="PS50250"/>
    </source>
</evidence>
<dbReference type="Pfam" id="PF22037">
    <property type="entry name" value="PSD13_N"/>
    <property type="match status" value="1"/>
</dbReference>
<dbReference type="GO" id="GO:0005198">
    <property type="term" value="F:structural molecule activity"/>
    <property type="evidence" value="ECO:0007669"/>
    <property type="project" value="TreeGrafter"/>
</dbReference>
<gene>
    <name evidence="4" type="ORF">NA57DRAFT_67472</name>
</gene>
<proteinExistence type="inferred from homology"/>
<reference evidence="4" key="1">
    <citation type="journal article" date="2020" name="Stud. Mycol.">
        <title>101 Dothideomycetes genomes: a test case for predicting lifestyles and emergence of pathogens.</title>
        <authorList>
            <person name="Haridas S."/>
            <person name="Albert R."/>
            <person name="Binder M."/>
            <person name="Bloem J."/>
            <person name="Labutti K."/>
            <person name="Salamov A."/>
            <person name="Andreopoulos B."/>
            <person name="Baker S."/>
            <person name="Barry K."/>
            <person name="Bills G."/>
            <person name="Bluhm B."/>
            <person name="Cannon C."/>
            <person name="Castanera R."/>
            <person name="Culley D."/>
            <person name="Daum C."/>
            <person name="Ezra D."/>
            <person name="Gonzalez J."/>
            <person name="Henrissat B."/>
            <person name="Kuo A."/>
            <person name="Liang C."/>
            <person name="Lipzen A."/>
            <person name="Lutzoni F."/>
            <person name="Magnuson J."/>
            <person name="Mondo S."/>
            <person name="Nolan M."/>
            <person name="Ohm R."/>
            <person name="Pangilinan J."/>
            <person name="Park H.-J."/>
            <person name="Ramirez L."/>
            <person name="Alfaro M."/>
            <person name="Sun H."/>
            <person name="Tritt A."/>
            <person name="Yoshinaga Y."/>
            <person name="Zwiers L.-H."/>
            <person name="Turgeon B."/>
            <person name="Goodwin S."/>
            <person name="Spatafora J."/>
            <person name="Crous P."/>
            <person name="Grigoriev I."/>
        </authorList>
    </citation>
    <scope>NUCLEOTIDE SEQUENCE</scope>
    <source>
        <strain evidence="4">CBS 133067</strain>
    </source>
</reference>
<dbReference type="InterPro" id="IPR054179">
    <property type="entry name" value="PSD13_N"/>
</dbReference>
<dbReference type="InterPro" id="IPR040798">
    <property type="entry name" value="Rpn9_C"/>
</dbReference>
<protein>
    <submittedName>
        <fullName evidence="4">PCI-domain-containing protein</fullName>
    </submittedName>
</protein>
<keyword evidence="5" id="KW-1185">Reference proteome</keyword>
<evidence type="ECO:0000313" key="5">
    <source>
        <dbReference type="Proteomes" id="UP000799772"/>
    </source>
</evidence>
<dbReference type="GO" id="GO:0008541">
    <property type="term" value="C:proteasome regulatory particle, lid subcomplex"/>
    <property type="evidence" value="ECO:0007669"/>
    <property type="project" value="TreeGrafter"/>
</dbReference>
<dbReference type="AlphaFoldDB" id="A0A9P4IE81"/>
<feature type="domain" description="PCI" evidence="3">
    <location>
        <begin position="177"/>
        <end position="344"/>
    </location>
</feature>
<name>A0A9P4IE81_9PEZI</name>
<dbReference type="InterPro" id="IPR035298">
    <property type="entry name" value="PSMD13"/>
</dbReference>
<dbReference type="InterPro" id="IPR000717">
    <property type="entry name" value="PCI_dom"/>
</dbReference>
<sequence length="383" mass="43552">MSMDVDTIPNLLADQRDAAPDELQHYFLQFEDYWERKLWHELTGALIEYFNQPQSAPQRIPLYDTFIKSFADKINQLKLVTLGLSAASQCQSDKERLEFCTALADKVNKPASQDAYVYATVAVANIQLQLGALDDSRKKLDECERILDSFDSVETVVHASFYRVNADYYKQKQDFAAYYRNALLYLACIDLATLPAEDRVSRAHDLSIAALVSETIYNFGELLLHPILDSLTYTPHAWLRELLFAFNRGDLGAYDILAANMEKNSLLAEHKKFLYMKISLSALTETVFRRPPQSRTMTFKAIGEETKVPKDEIEHLIMKALSLGLLRGTIDQVAEVARINWVQPKVLDKGQIEGMRVRLKEWDASVNSLGNWIEGVGKDVWAA</sequence>